<dbReference type="PATRIC" id="fig|1218565.3.peg.3511"/>
<protein>
    <submittedName>
        <fullName evidence="1">Uncharacterized protein</fullName>
    </submittedName>
</protein>
<accession>M6D1Z6</accession>
<comment type="caution">
    <text evidence="1">The sequence shown here is derived from an EMBL/GenBank/DDBJ whole genome shotgun (WGS) entry which is preliminary data.</text>
</comment>
<sequence>MIRKNFKYYLRPKFFPNHFLSRNRFYESNRNQKRKLRILFSVQIPIS</sequence>
<organism evidence="1 2">
    <name type="scientific">Leptospira alstonii serovar Sichuan str. 79601</name>
    <dbReference type="NCBI Taxonomy" id="1218565"/>
    <lineage>
        <taxon>Bacteria</taxon>
        <taxon>Pseudomonadati</taxon>
        <taxon>Spirochaetota</taxon>
        <taxon>Spirochaetia</taxon>
        <taxon>Leptospirales</taxon>
        <taxon>Leptospiraceae</taxon>
        <taxon>Leptospira</taxon>
    </lineage>
</organism>
<name>M6D1Z6_9LEPT</name>
<evidence type="ECO:0000313" key="1">
    <source>
        <dbReference type="EMBL" id="EMJ92595.1"/>
    </source>
</evidence>
<evidence type="ECO:0000313" key="2">
    <source>
        <dbReference type="Proteomes" id="UP000011988"/>
    </source>
</evidence>
<dbReference type="Proteomes" id="UP000011988">
    <property type="component" value="Unassembled WGS sequence"/>
</dbReference>
<gene>
    <name evidence="1" type="ORF">LEP1GSC194_2251</name>
</gene>
<dbReference type="EMBL" id="ANIK01000082">
    <property type="protein sequence ID" value="EMJ92595.1"/>
    <property type="molecule type" value="Genomic_DNA"/>
</dbReference>
<reference evidence="1 2" key="1">
    <citation type="submission" date="2013-01" db="EMBL/GenBank/DDBJ databases">
        <authorList>
            <person name="Harkins D.M."/>
            <person name="Durkin A.S."/>
            <person name="Brinkac L.M."/>
            <person name="Haft D.H."/>
            <person name="Selengut J.D."/>
            <person name="Sanka R."/>
            <person name="DePew J."/>
            <person name="Purushe J."/>
            <person name="Galloway R.L."/>
            <person name="Vinetz J.M."/>
            <person name="Sutton G.G."/>
            <person name="Nierman W.C."/>
            <person name="Fouts D.E."/>
        </authorList>
    </citation>
    <scope>NUCLEOTIDE SEQUENCE [LARGE SCALE GENOMIC DNA]</scope>
    <source>
        <strain evidence="1 2">79601</strain>
    </source>
</reference>
<proteinExistence type="predicted"/>
<dbReference type="AlphaFoldDB" id="M6D1Z6"/>